<feature type="transmembrane region" description="Helical" evidence="1">
    <location>
        <begin position="6"/>
        <end position="24"/>
    </location>
</feature>
<evidence type="ECO:0000313" key="2">
    <source>
        <dbReference type="EMBL" id="EQM74371.1"/>
    </source>
</evidence>
<keyword evidence="1" id="KW-0472">Membrane</keyword>
<sequence length="170" mass="20074">MEINWPELIIGAVLGFGLSLPFYFHQRNERRREVGINWTKDLRSLEPLLFAPALTYSKLYTATSAFPLDHYRRVLGPSDFRLLENFQNVLVEIEHPPATSTVADRAQALERAKKLHAELVNRGRHRSAQEYTELMARERRQESRRHPIHWARVGVKNYFIRRRRNKQGQD</sequence>
<evidence type="ECO:0000256" key="1">
    <source>
        <dbReference type="SAM" id="Phobius"/>
    </source>
</evidence>
<dbReference type="EMBL" id="ATAO01000206">
    <property type="protein sequence ID" value="EQM74371.1"/>
    <property type="molecule type" value="Genomic_DNA"/>
</dbReference>
<evidence type="ECO:0000313" key="3">
    <source>
        <dbReference type="Proteomes" id="UP000016033"/>
    </source>
</evidence>
<organism evidence="2 3">
    <name type="scientific">Microbacterium maritypicum MF109</name>
    <dbReference type="NCBI Taxonomy" id="1333857"/>
    <lineage>
        <taxon>Bacteria</taxon>
        <taxon>Bacillati</taxon>
        <taxon>Actinomycetota</taxon>
        <taxon>Actinomycetes</taxon>
        <taxon>Micrococcales</taxon>
        <taxon>Microbacteriaceae</taxon>
        <taxon>Microbacterium</taxon>
    </lineage>
</organism>
<dbReference type="RefSeq" id="WP_021200468.1">
    <property type="nucleotide sequence ID" value="NZ_ATAO01000206.1"/>
</dbReference>
<protein>
    <submittedName>
        <fullName evidence="2">Uncharacterized protein</fullName>
    </submittedName>
</protein>
<gene>
    <name evidence="2" type="ORF">L687_02645</name>
</gene>
<proteinExistence type="predicted"/>
<reference evidence="2 3" key="1">
    <citation type="journal article" date="2013" name="Genome Announc.">
        <title>Whole-genome sequences of five oyster-associated bacteria show potential for crude oil hydrocarbon degradation.</title>
        <authorList>
            <person name="Chauhan A."/>
            <person name="Green S."/>
            <person name="Pathak A."/>
            <person name="Thomas J."/>
            <person name="Venkatramanan R."/>
        </authorList>
    </citation>
    <scope>NUCLEOTIDE SEQUENCE [LARGE SCALE GENOMIC DNA]</scope>
    <source>
        <strain evidence="2 3">MF109</strain>
    </source>
</reference>
<accession>T5K3D7</accession>
<keyword evidence="1" id="KW-0812">Transmembrane</keyword>
<dbReference type="Proteomes" id="UP000016033">
    <property type="component" value="Unassembled WGS sequence"/>
</dbReference>
<name>T5K3D7_MICMQ</name>
<keyword evidence="1" id="KW-1133">Transmembrane helix</keyword>
<dbReference type="AlphaFoldDB" id="T5K3D7"/>
<comment type="caution">
    <text evidence="2">The sequence shown here is derived from an EMBL/GenBank/DDBJ whole genome shotgun (WGS) entry which is preliminary data.</text>
</comment>